<dbReference type="EMBL" id="VSRR010010071">
    <property type="protein sequence ID" value="MPC51271.1"/>
    <property type="molecule type" value="Genomic_DNA"/>
</dbReference>
<dbReference type="AlphaFoldDB" id="A0A5B7FUV7"/>
<proteinExistence type="predicted"/>
<evidence type="ECO:0000313" key="1">
    <source>
        <dbReference type="EMBL" id="MPC51271.1"/>
    </source>
</evidence>
<protein>
    <submittedName>
        <fullName evidence="1">Uncharacterized protein</fullName>
    </submittedName>
</protein>
<reference evidence="1 2" key="1">
    <citation type="submission" date="2019-05" db="EMBL/GenBank/DDBJ databases">
        <title>Another draft genome of Portunus trituberculatus and its Hox gene families provides insights of decapod evolution.</title>
        <authorList>
            <person name="Jeong J.-H."/>
            <person name="Song I."/>
            <person name="Kim S."/>
            <person name="Choi T."/>
            <person name="Kim D."/>
            <person name="Ryu S."/>
            <person name="Kim W."/>
        </authorList>
    </citation>
    <scope>NUCLEOTIDE SEQUENCE [LARGE SCALE GENOMIC DNA]</scope>
    <source>
        <tissue evidence="1">Muscle</tissue>
    </source>
</reference>
<dbReference type="Proteomes" id="UP000324222">
    <property type="component" value="Unassembled WGS sequence"/>
</dbReference>
<sequence>MRGDRCHGYLLTLRAHWLERSPGGRGGGAHGDTSLRAEAPGFAAGLADPRSEWWCVSGFSGARWTHPSILASLLQPMPKREYRTARGTDEDPSEQIMTESGHLFEVFPDILSALHTTKVKLLLGR</sequence>
<accession>A0A5B7FUV7</accession>
<name>A0A5B7FUV7_PORTR</name>
<evidence type="ECO:0000313" key="2">
    <source>
        <dbReference type="Proteomes" id="UP000324222"/>
    </source>
</evidence>
<organism evidence="1 2">
    <name type="scientific">Portunus trituberculatus</name>
    <name type="common">Swimming crab</name>
    <name type="synonym">Neptunus trituberculatus</name>
    <dbReference type="NCBI Taxonomy" id="210409"/>
    <lineage>
        <taxon>Eukaryota</taxon>
        <taxon>Metazoa</taxon>
        <taxon>Ecdysozoa</taxon>
        <taxon>Arthropoda</taxon>
        <taxon>Crustacea</taxon>
        <taxon>Multicrustacea</taxon>
        <taxon>Malacostraca</taxon>
        <taxon>Eumalacostraca</taxon>
        <taxon>Eucarida</taxon>
        <taxon>Decapoda</taxon>
        <taxon>Pleocyemata</taxon>
        <taxon>Brachyura</taxon>
        <taxon>Eubrachyura</taxon>
        <taxon>Portunoidea</taxon>
        <taxon>Portunidae</taxon>
        <taxon>Portuninae</taxon>
        <taxon>Portunus</taxon>
    </lineage>
</organism>
<comment type="caution">
    <text evidence="1">The sequence shown here is derived from an EMBL/GenBank/DDBJ whole genome shotgun (WGS) entry which is preliminary data.</text>
</comment>
<keyword evidence="2" id="KW-1185">Reference proteome</keyword>
<gene>
    <name evidence="1" type="ORF">E2C01_045118</name>
</gene>